<evidence type="ECO:0000256" key="4">
    <source>
        <dbReference type="ARBA" id="ARBA00023180"/>
    </source>
</evidence>
<dbReference type="PANTHER" id="PTHR31468">
    <property type="entry name" value="1,3-BETA-GLUCANOSYLTRANSFERASE GAS1"/>
    <property type="match status" value="1"/>
</dbReference>
<dbReference type="Gene3D" id="3.20.20.80">
    <property type="entry name" value="Glycosidases"/>
    <property type="match status" value="1"/>
</dbReference>
<dbReference type="PANTHER" id="PTHR31468:SF8">
    <property type="entry name" value="1,3-BETA-GLUCANOSYLTRANSFERASE GAS2"/>
    <property type="match status" value="1"/>
</dbReference>
<dbReference type="EMBL" id="JBFCZG010000001">
    <property type="protein sequence ID" value="KAL3428078.1"/>
    <property type="molecule type" value="Genomic_DNA"/>
</dbReference>
<keyword evidence="5" id="KW-0472">Membrane</keyword>
<evidence type="ECO:0000256" key="2">
    <source>
        <dbReference type="ARBA" id="ARBA00007528"/>
    </source>
</evidence>
<keyword evidence="3 5" id="KW-0732">Signal</keyword>
<dbReference type="SUPFAM" id="SSF51445">
    <property type="entry name" value="(Trans)glycosidases"/>
    <property type="match status" value="1"/>
</dbReference>
<keyword evidence="5" id="KW-0808">Transferase</keyword>
<proteinExistence type="inferred from homology"/>
<keyword evidence="7" id="KW-1185">Reference proteome</keyword>
<feature type="chain" id="PRO_5044972637" description="1,3-beta-glucanosyltransferase" evidence="5">
    <location>
        <begin position="22"/>
        <end position="443"/>
    </location>
</feature>
<gene>
    <name evidence="6" type="ORF">PVAG01_01587</name>
</gene>
<dbReference type="InterPro" id="IPR004886">
    <property type="entry name" value="Glucanosyltransferase"/>
</dbReference>
<dbReference type="EC" id="2.4.1.-" evidence="5"/>
<evidence type="ECO:0000313" key="6">
    <source>
        <dbReference type="EMBL" id="KAL3428078.1"/>
    </source>
</evidence>
<dbReference type="Pfam" id="PF03198">
    <property type="entry name" value="Glyco_hydro_72"/>
    <property type="match status" value="1"/>
</dbReference>
<dbReference type="InterPro" id="IPR017853">
    <property type="entry name" value="GH"/>
</dbReference>
<keyword evidence="5" id="KW-0449">Lipoprotein</keyword>
<evidence type="ECO:0000256" key="3">
    <source>
        <dbReference type="ARBA" id="ARBA00022729"/>
    </source>
</evidence>
<protein>
    <recommendedName>
        <fullName evidence="5">1,3-beta-glucanosyltransferase</fullName>
        <ecNumber evidence="5">2.4.1.-</ecNumber>
    </recommendedName>
</protein>
<feature type="signal peptide" evidence="5">
    <location>
        <begin position="1"/>
        <end position="21"/>
    </location>
</feature>
<evidence type="ECO:0000256" key="1">
    <source>
        <dbReference type="ARBA" id="ARBA00004609"/>
    </source>
</evidence>
<evidence type="ECO:0000313" key="7">
    <source>
        <dbReference type="Proteomes" id="UP001629113"/>
    </source>
</evidence>
<comment type="subcellular location">
    <subcellularLocation>
        <location evidence="1 5">Cell membrane</location>
        <topology evidence="1 5">Lipid-anchor</topology>
        <topology evidence="1 5">GPI-anchor</topology>
    </subcellularLocation>
</comment>
<accession>A0ABR4PY15</accession>
<comment type="similarity">
    <text evidence="2 5">Belongs to the glycosyl hydrolase 72 family.</text>
</comment>
<organism evidence="6 7">
    <name type="scientific">Phlyctema vagabunda</name>
    <dbReference type="NCBI Taxonomy" id="108571"/>
    <lineage>
        <taxon>Eukaryota</taxon>
        <taxon>Fungi</taxon>
        <taxon>Dikarya</taxon>
        <taxon>Ascomycota</taxon>
        <taxon>Pezizomycotina</taxon>
        <taxon>Leotiomycetes</taxon>
        <taxon>Helotiales</taxon>
        <taxon>Dermateaceae</taxon>
        <taxon>Phlyctema</taxon>
    </lineage>
</organism>
<evidence type="ECO:0000256" key="5">
    <source>
        <dbReference type="RuleBase" id="RU361209"/>
    </source>
</evidence>
<keyword evidence="4" id="KW-0325">Glycoprotein</keyword>
<comment type="function">
    <text evidence="5">Splits internally a 1,3-beta-glucan molecule and transfers the newly generated reducing end (the donor) to the non-reducing end of another 1,3-beta-glucan molecule (the acceptor) forming a 1,3-beta linkage, resulting in the elongation of 1,3-beta-glucan chains in the cell wall.</text>
</comment>
<comment type="caution">
    <text evidence="6">The sequence shown here is derived from an EMBL/GenBank/DDBJ whole genome shotgun (WGS) entry which is preliminary data.</text>
</comment>
<name>A0ABR4PY15_9HELO</name>
<reference evidence="6 7" key="1">
    <citation type="submission" date="2024-06" db="EMBL/GenBank/DDBJ databases">
        <title>Complete genome of Phlyctema vagabunda strain 19-DSS-EL-015.</title>
        <authorList>
            <person name="Fiorenzani C."/>
        </authorList>
    </citation>
    <scope>NUCLEOTIDE SEQUENCE [LARGE SCALE GENOMIC DNA]</scope>
    <source>
        <strain evidence="6 7">19-DSS-EL-015</strain>
    </source>
</reference>
<dbReference type="Proteomes" id="UP001629113">
    <property type="component" value="Unassembled WGS sequence"/>
</dbReference>
<sequence length="443" mass="46687">MLSFIAKAVLLWVTAFHFAAAIPTISVKGAKFFADGQQFFLQGVAYQGTPEDPLIDIAQCTADANLMKTLDTNSIRVYHVNPWVDHTACMKVFADAGIYIWLDLDTFNTTITQDAPKWTSEQFVAFTEVMDAFQHFDNLGGFWIGNEVINSAAGSGAAPFVKAAVADMKAYIVAKEYRSIPIGYSAADIAELRPSLQNYLACGDSYEESIDFFGLNSYEWCGSATYATSGYTALQEMSEGYSVPIFFSETGCNVGGDRTFGDQAAIFGPDMIDTWSGSIIYEWVQEANDYGLVTYPGGALAGEPIPIEPDFSNLASEWKKLSPSGVKESDYSPSLSAPACPSPTAGWLVNGDVQLPRLGDDVISAAAAGEKPTSYPSVSLTRSFNAASTTAGSASGKAAASATATASGSATGTGSTAAETSSSAAFKIVPGLLSVAAAVILVL</sequence>
<keyword evidence="5" id="KW-0336">GPI-anchor</keyword>